<dbReference type="InterPro" id="IPR006868">
    <property type="entry name" value="DUF630"/>
</dbReference>
<dbReference type="Proteomes" id="UP000236291">
    <property type="component" value="Unassembled WGS sequence"/>
</dbReference>
<dbReference type="ExpressionAtlas" id="A0A2K3P4Y7">
    <property type="expression patterns" value="baseline"/>
</dbReference>
<evidence type="ECO:0000259" key="3">
    <source>
        <dbReference type="Pfam" id="PF04783"/>
    </source>
</evidence>
<evidence type="ECO:0000256" key="1">
    <source>
        <dbReference type="SAM" id="MobiDB-lite"/>
    </source>
</evidence>
<dbReference type="EMBL" id="ASHM01003759">
    <property type="protein sequence ID" value="PNY10351.1"/>
    <property type="molecule type" value="Genomic_DNA"/>
</dbReference>
<dbReference type="Pfam" id="PF04783">
    <property type="entry name" value="DUF630"/>
    <property type="match status" value="1"/>
</dbReference>
<feature type="domain" description="DUF632" evidence="2">
    <location>
        <begin position="331"/>
        <end position="646"/>
    </location>
</feature>
<feature type="compositionally biased region" description="Basic and acidic residues" evidence="1">
    <location>
        <begin position="194"/>
        <end position="204"/>
    </location>
</feature>
<feature type="compositionally biased region" description="Pro residues" evidence="1">
    <location>
        <begin position="71"/>
        <end position="88"/>
    </location>
</feature>
<reference evidence="5 6" key="1">
    <citation type="journal article" date="2014" name="Am. J. Bot.">
        <title>Genome assembly and annotation for red clover (Trifolium pratense; Fabaceae).</title>
        <authorList>
            <person name="Istvanek J."/>
            <person name="Jaros M."/>
            <person name="Krenek A."/>
            <person name="Repkova J."/>
        </authorList>
    </citation>
    <scope>NUCLEOTIDE SEQUENCE [LARGE SCALE GENOMIC DNA]</scope>
    <source>
        <strain evidence="6">cv. Tatra</strain>
        <tissue evidence="5">Young leaves</tissue>
    </source>
</reference>
<accession>A0A2K3P4Y7</accession>
<name>A0A2K3P4Y7_TRIPR</name>
<dbReference type="PANTHER" id="PTHR21450:SF59">
    <property type="entry name" value="PROTEIN, PUTATIVE_ 48652-45869-RELATED"/>
    <property type="match status" value="1"/>
</dbReference>
<evidence type="ECO:0000313" key="5">
    <source>
        <dbReference type="EMBL" id="PNY10351.1"/>
    </source>
</evidence>
<feature type="region of interest" description="Disordered" evidence="1">
    <location>
        <begin position="56"/>
        <end position="220"/>
    </location>
</feature>
<dbReference type="InterPro" id="IPR006867">
    <property type="entry name" value="DUF632"/>
</dbReference>
<feature type="compositionally biased region" description="Gly residues" evidence="1">
    <location>
        <begin position="145"/>
        <end position="163"/>
    </location>
</feature>
<comment type="caution">
    <text evidence="5">The sequence shown here is derived from an EMBL/GenBank/DDBJ whole genome shotgun (WGS) entry which is preliminary data.</text>
</comment>
<evidence type="ECO:0000313" key="4">
    <source>
        <dbReference type="EMBL" id="PNY10300.1"/>
    </source>
</evidence>
<dbReference type="AlphaFoldDB" id="A0A2K3P4Y7"/>
<reference evidence="5 6" key="2">
    <citation type="journal article" date="2017" name="Front. Plant Sci.">
        <title>Gene Classification and Mining of Molecular Markers Useful in Red Clover (Trifolium pratense) Breeding.</title>
        <authorList>
            <person name="Istvanek J."/>
            <person name="Dluhosova J."/>
            <person name="Dluhos P."/>
            <person name="Patkova L."/>
            <person name="Nedelnik J."/>
            <person name="Repkova J."/>
        </authorList>
    </citation>
    <scope>NUCLEOTIDE SEQUENCE [LARGE SCALE GENOMIC DNA]</scope>
    <source>
        <strain evidence="6">cv. Tatra</strain>
        <tissue evidence="5">Young leaves</tissue>
    </source>
</reference>
<feature type="compositionally biased region" description="Pro residues" evidence="1">
    <location>
        <begin position="180"/>
        <end position="189"/>
    </location>
</feature>
<dbReference type="EMBL" id="ASHM01003727">
    <property type="protein sequence ID" value="PNY10300.1"/>
    <property type="molecule type" value="Genomic_DNA"/>
</dbReference>
<dbReference type="PANTHER" id="PTHR21450">
    <property type="entry name" value="PROTEIN ALTERED PHOSPHATE STARVATION RESPONSE 1"/>
    <property type="match status" value="1"/>
</dbReference>
<gene>
    <name evidence="4" type="ORF">L195_g006874</name>
    <name evidence="5" type="ORF">L195_g006926</name>
</gene>
<proteinExistence type="predicted"/>
<dbReference type="STRING" id="57577.A0A2K3P4Y7"/>
<feature type="compositionally biased region" description="Acidic residues" evidence="1">
    <location>
        <begin position="122"/>
        <end position="133"/>
    </location>
</feature>
<evidence type="ECO:0000259" key="2">
    <source>
        <dbReference type="Pfam" id="PF04782"/>
    </source>
</evidence>
<evidence type="ECO:0000313" key="6">
    <source>
        <dbReference type="Proteomes" id="UP000236291"/>
    </source>
</evidence>
<feature type="domain" description="DUF630" evidence="3">
    <location>
        <begin position="1"/>
        <end position="59"/>
    </location>
</feature>
<organism evidence="5 6">
    <name type="scientific">Trifolium pratense</name>
    <name type="common">Red clover</name>
    <dbReference type="NCBI Taxonomy" id="57577"/>
    <lineage>
        <taxon>Eukaryota</taxon>
        <taxon>Viridiplantae</taxon>
        <taxon>Streptophyta</taxon>
        <taxon>Embryophyta</taxon>
        <taxon>Tracheophyta</taxon>
        <taxon>Spermatophyta</taxon>
        <taxon>Magnoliopsida</taxon>
        <taxon>eudicotyledons</taxon>
        <taxon>Gunneridae</taxon>
        <taxon>Pentapetalae</taxon>
        <taxon>rosids</taxon>
        <taxon>fabids</taxon>
        <taxon>Fabales</taxon>
        <taxon>Fabaceae</taxon>
        <taxon>Papilionoideae</taxon>
        <taxon>50 kb inversion clade</taxon>
        <taxon>NPAAA clade</taxon>
        <taxon>Hologalegina</taxon>
        <taxon>IRL clade</taxon>
        <taxon>Trifolieae</taxon>
        <taxon>Trifolium</taxon>
    </lineage>
</organism>
<protein>
    <submittedName>
        <fullName evidence="5">Uncharacterized protein</fullName>
    </submittedName>
</protein>
<dbReference type="Pfam" id="PF04782">
    <property type="entry name" value="DUF632"/>
    <property type="match status" value="1"/>
</dbReference>
<sequence length="780" mass="89266">MGCNQSKIENEESLLRCKERKRFMKEAVSTRNAFAAAHSAYTTSLKNTGAALGDFAHGEVQNPISTAPDNNYPPRPPENPILPPPPLPDFSHGSLHRAASMPEIKIAKPDPRSNPLHKPILEEEDEDRELEDEGSLRKRRTNRNTGGGVGVGVGVGGGGGGGVNSNSNSNRRLDFEDEAPPPMPPPLVKQPPVSREHIGNDNHNSHHHHTMSNPNPQQNSAAWEYFFPPMENIAGPSLNEEGEEEVTFNRMDRMEYMPRPSRVGIVEEAPTQRRVDLEVPFPIHEPQHIPEPEEMIESPMESPMLSGMKVKMPVTPPSTEGKRIVKHNANLVEIFAILDDHFLKASESAHEVSKMLEATRLHYHSNFADNRGHIDHSARVMRVITWNRSFKGIPNLDDGKDDFDSDEQETHATILDKLLAWEKKLYDEVKAGELMKFEYQRKVATLNRLKKRANNSESLEKSKAAVSHLHTRYIVDMQSLDSTVSEINRLRDEQLYPRLVQLVDAEVVYPAILDLMATMWKEMLSRHEKQLETVQLLRSLDPSQSPKQTSEHHHERTYQLLVVVQQWHTQFELLVNNQKGYIKSLTNWLKLNLIPIESSLKEKVSSPPRVRSPPLQGLLHAWHDRLEKLPDELAKTAIGNFAAVIDTIFNQQEEEMICKRKCEDTRKELSRKTRQFEDWYHKYMQRKMPEDVDPDKAEDANAPDEVITEKQFLVEQVRKRLEDEEAAYEKQCLQVRQKTLGSLKNRMPELFRAMCDFSLECSKMYMELCYISQHLGQNLS</sequence>